<reference evidence="1 2" key="1">
    <citation type="journal article" date="2016" name="PLoS Pathog.">
        <title>Biosynthesis of antibiotic leucinostatins in bio-control fungus Purpureocillium lilacinum and their inhibition on phytophthora revealed by genome mining.</title>
        <authorList>
            <person name="Wang G."/>
            <person name="Liu Z."/>
            <person name="Lin R."/>
            <person name="Li E."/>
            <person name="Mao Z."/>
            <person name="Ling J."/>
            <person name="Yang Y."/>
            <person name="Yin W.B."/>
            <person name="Xie B."/>
        </authorList>
    </citation>
    <scope>NUCLEOTIDE SEQUENCE [LARGE SCALE GENOMIC DNA]</scope>
    <source>
        <strain evidence="1">170</strain>
    </source>
</reference>
<dbReference type="RefSeq" id="XP_018143869.1">
    <property type="nucleotide sequence ID" value="XM_018292148.1"/>
</dbReference>
<sequence length="302" mass="34314">MNEAPGAVLNTVELLEAILLDLDIHTLLVSAPRVCQRWNFVIKESLSLQQALFFQPNDVPLGNEKDHGQIQPKMQNPFLKDVFPAWFQHTNAFNEDGNSLGSSRTTIGNRQIMKGYMMFQDTKLYKMNMYAPDNPFLRPCASWRRMLISQPPCRTIVATSTKLAGNWYYPYTAHSKDGLRMMDLYGITLQHAAQHDTSSFVVVWPEGGDDGYVHMLGHLARASAGMDRKLDMSARLIWNCKPDLVVKLLWNRSWGGHHVDFNNNAFWIGCGVNELLPSIKDRQSSLYASKDIQFQSAIFTSK</sequence>
<proteinExistence type="predicted"/>
<dbReference type="OrthoDB" id="3800738at2759"/>
<dbReference type="Proteomes" id="UP000078397">
    <property type="component" value="Unassembled WGS sequence"/>
</dbReference>
<dbReference type="InterPro" id="IPR036047">
    <property type="entry name" value="F-box-like_dom_sf"/>
</dbReference>
<dbReference type="KEGG" id="pchm:VFPPC_14379"/>
<protein>
    <recommendedName>
        <fullName evidence="3">F-box domain-containing protein</fullName>
    </recommendedName>
</protein>
<evidence type="ECO:0000313" key="1">
    <source>
        <dbReference type="EMBL" id="OAQ66782.1"/>
    </source>
</evidence>
<gene>
    <name evidence="1" type="ORF">VFPPC_14379</name>
</gene>
<comment type="caution">
    <text evidence="1">The sequence shown here is derived from an EMBL/GenBank/DDBJ whole genome shotgun (WGS) entry which is preliminary data.</text>
</comment>
<evidence type="ECO:0000313" key="2">
    <source>
        <dbReference type="Proteomes" id="UP000078397"/>
    </source>
</evidence>
<dbReference type="STRING" id="1380566.A0A179FMH2"/>
<dbReference type="EMBL" id="LSBJ02000004">
    <property type="protein sequence ID" value="OAQ66782.1"/>
    <property type="molecule type" value="Genomic_DNA"/>
</dbReference>
<evidence type="ECO:0008006" key="3">
    <source>
        <dbReference type="Google" id="ProtNLM"/>
    </source>
</evidence>
<organism evidence="1 2">
    <name type="scientific">Pochonia chlamydosporia 170</name>
    <dbReference type="NCBI Taxonomy" id="1380566"/>
    <lineage>
        <taxon>Eukaryota</taxon>
        <taxon>Fungi</taxon>
        <taxon>Dikarya</taxon>
        <taxon>Ascomycota</taxon>
        <taxon>Pezizomycotina</taxon>
        <taxon>Sordariomycetes</taxon>
        <taxon>Hypocreomycetidae</taxon>
        <taxon>Hypocreales</taxon>
        <taxon>Clavicipitaceae</taxon>
        <taxon>Pochonia</taxon>
    </lineage>
</organism>
<dbReference type="SUPFAM" id="SSF81383">
    <property type="entry name" value="F-box domain"/>
    <property type="match status" value="1"/>
</dbReference>
<dbReference type="AlphaFoldDB" id="A0A179FMH2"/>
<accession>A0A179FMH2</accession>
<name>A0A179FMH2_METCM</name>
<dbReference type="GeneID" id="28856142"/>
<keyword evidence="2" id="KW-1185">Reference proteome</keyword>